<gene>
    <name evidence="2" type="ORF">ABH853_03210</name>
</gene>
<accession>A0AAU7BIY0</accession>
<reference evidence="2" key="2">
    <citation type="submission" date="2024-05" db="EMBL/GenBank/DDBJ databases">
        <authorList>
            <person name="Mellies J."/>
            <person name="Newton I."/>
        </authorList>
    </citation>
    <scope>NUCLEOTIDE SEQUENCE</scope>
    <source>
        <strain evidence="2">13.2</strain>
    </source>
</reference>
<feature type="domain" description="T6SS Phospholipase effector Tle1-like catalytic" evidence="1">
    <location>
        <begin position="3"/>
        <end position="262"/>
    </location>
</feature>
<dbReference type="PANTHER" id="PTHR33840">
    <property type="match status" value="1"/>
</dbReference>
<evidence type="ECO:0000259" key="1">
    <source>
        <dbReference type="Pfam" id="PF09994"/>
    </source>
</evidence>
<proteinExistence type="predicted"/>
<dbReference type="PANTHER" id="PTHR33840:SF1">
    <property type="entry name" value="TLE1 PHOSPHOLIPASE DOMAIN-CONTAINING PROTEIN"/>
    <property type="match status" value="1"/>
</dbReference>
<evidence type="ECO:0000313" key="2">
    <source>
        <dbReference type="EMBL" id="XBG32289.1"/>
    </source>
</evidence>
<protein>
    <submittedName>
        <fullName evidence="2">DUF2235 domain-containing protein</fullName>
    </submittedName>
</protein>
<dbReference type="Pfam" id="PF09994">
    <property type="entry name" value="T6SS_Tle1-like_cat"/>
    <property type="match status" value="1"/>
</dbReference>
<name>A0AAU7BIY0_9PSED</name>
<dbReference type="Gene3D" id="2.60.120.430">
    <property type="entry name" value="Galactose-binding lectin"/>
    <property type="match status" value="1"/>
</dbReference>
<dbReference type="InterPro" id="IPR018712">
    <property type="entry name" value="Tle1-like_cat"/>
</dbReference>
<dbReference type="AlphaFoldDB" id="A0AAU7BIY0"/>
<dbReference type="EMBL" id="CP157179">
    <property type="protein sequence ID" value="XBG32289.1"/>
    <property type="molecule type" value="Genomic_DNA"/>
</dbReference>
<organism evidence="2">
    <name type="scientific">Pseudomonas sp. 13.2</name>
    <dbReference type="NCBI Taxonomy" id="3144665"/>
    <lineage>
        <taxon>Bacteria</taxon>
        <taxon>Pseudomonadati</taxon>
        <taxon>Pseudomonadota</taxon>
        <taxon>Gammaproteobacteria</taxon>
        <taxon>Pseudomonadales</taxon>
        <taxon>Pseudomonadaceae</taxon>
        <taxon>Pseudomonas</taxon>
    </lineage>
</organism>
<reference evidence="2" key="1">
    <citation type="journal article" date="2019" name="Microbiol. Resour. Announc.">
        <title>Draft Genome Sequences of Five Environmental Bacterial Isolates That Degrade Polyethylene Terephthalate Plastic.</title>
        <authorList>
            <person name="Leon-Zayas R."/>
            <person name="Roberts C."/>
            <person name="Vague M."/>
            <person name="Mellies J.L."/>
        </authorList>
    </citation>
    <scope>NUCLEOTIDE SEQUENCE</scope>
    <source>
        <strain evidence="2">13.2</strain>
    </source>
</reference>
<sequence length="511" mass="56723">MTKRLVVCCDGTWNNPQQEDNGLPAPSNVFKIHNAIALPDNDKYYHPGVGGEGGIIRSIAGGAVGAGISRHICSAYYWLANNYEEGADIYLYGFSRGAFTARSLGAFLGRGLLNLAGVKPAEAWLRVYRAYEEGYRTERSVKQVNKNWKAFHAGGSTPVRFIGVWDTVGALGVPDDFELLNFFDNPAAWRFHNTDLGDHVQTGRHAMAIDEMRSSFCVTRWTNRHTHNDVSELWFPGVHSDVGGGYASSGLSDGALLWMIKESERAELPFHSFVQTAISPNPLGVLHNSYKGAFAKLRSRPRNLPAMHPTSQEFHESALARQKNSPLEYSAYHPTTILGDDGDSASFNVYANQHWNRSGLYLEAGIEYTFNATGEWRDSEDACDWKGTEDTKLTMGDIIRSFSGFMGAAEPIYSKVTGNNGADFMFTKRIEDKNWFTLIGAITNDNGSVAAVNNDGSPLPHQYVELYQHRRKPLVLKHPGYLYCFPNDVWGLYGNNSGSLRVTVTRVRKAP</sequence>